<dbReference type="Pfam" id="PF13400">
    <property type="entry name" value="Tad"/>
    <property type="match status" value="1"/>
</dbReference>
<dbReference type="Proteomes" id="UP000033203">
    <property type="component" value="Unassembled WGS sequence"/>
</dbReference>
<evidence type="ECO:0000256" key="1">
    <source>
        <dbReference type="SAM" id="Phobius"/>
    </source>
</evidence>
<dbReference type="PATRIC" id="fig|1549858.7.peg.2783"/>
<dbReference type="AlphaFoldDB" id="A0A0D1MB28"/>
<name>A0A0D1MB28_9SPHN</name>
<keyword evidence="1" id="KW-1133">Transmembrane helix</keyword>
<keyword evidence="1" id="KW-0472">Membrane</keyword>
<protein>
    <recommendedName>
        <fullName evidence="2">Putative Flp pilus-assembly TadG-like N-terminal domain-containing protein</fullName>
    </recommendedName>
</protein>
<feature type="transmembrane region" description="Helical" evidence="1">
    <location>
        <begin position="20"/>
        <end position="39"/>
    </location>
</feature>
<dbReference type="Gene3D" id="3.40.50.410">
    <property type="entry name" value="von Willebrand factor, type A domain"/>
    <property type="match status" value="1"/>
</dbReference>
<dbReference type="InterPro" id="IPR036465">
    <property type="entry name" value="vWFA_dom_sf"/>
</dbReference>
<proteinExistence type="predicted"/>
<gene>
    <name evidence="3" type="ORF">SR41_09635</name>
</gene>
<sequence length="439" mass="46233">MTFSLLSRLRDVRRDRRGNVLMMFGFAVMPMTFAVGMGIDYARAMKSQTKLNGVADAAALVAVSKIAMPLDDKTAADQARQMFLIQAQSVLGPGAVQLTNVTATAVKDSTGRRTASVTYTATSGNVFARVLGLRVLNIGGASSTTNAIAPNMNFYMLLDVSGSMALPTTSAGLLKIAQSNSKGCKFACHSVNDLTGTDANGNQTSLYNVARSYNLTLRVDEEATAVRSLISTATTTASRNGAAYQFAMAGFRGKGGFSTLQSLTGTVQKIIDATGLIGPSKFYSNGCPTSACKSTEVGFNDQDSGTSDAMDNINAMMTDPGSGLNGEAPKAVMFMITDGMRDEARSGGKPEIAIDTAKCDAIKARGIRIAVLYTEYLRESLDNDNWSQVNVAPNLYKVEPALQACASTGLYTKVTTDGDIAAALSALFQNAVATARITQ</sequence>
<accession>A0A0D1MB28</accession>
<dbReference type="InterPro" id="IPR028087">
    <property type="entry name" value="Tad_N"/>
</dbReference>
<keyword evidence="1" id="KW-0812">Transmembrane</keyword>
<evidence type="ECO:0000313" key="4">
    <source>
        <dbReference type="Proteomes" id="UP000033203"/>
    </source>
</evidence>
<comment type="caution">
    <text evidence="3">The sequence shown here is derived from an EMBL/GenBank/DDBJ whole genome shotgun (WGS) entry which is preliminary data.</text>
</comment>
<evidence type="ECO:0000259" key="2">
    <source>
        <dbReference type="Pfam" id="PF13400"/>
    </source>
</evidence>
<dbReference type="EMBL" id="JXTP01000037">
    <property type="protein sequence ID" value="KIU27832.1"/>
    <property type="molecule type" value="Genomic_DNA"/>
</dbReference>
<organism evidence="3 4">
    <name type="scientific">Sphingomonas melonis</name>
    <dbReference type="NCBI Taxonomy" id="152682"/>
    <lineage>
        <taxon>Bacteria</taxon>
        <taxon>Pseudomonadati</taxon>
        <taxon>Pseudomonadota</taxon>
        <taxon>Alphaproteobacteria</taxon>
        <taxon>Sphingomonadales</taxon>
        <taxon>Sphingomonadaceae</taxon>
        <taxon>Sphingomonas</taxon>
    </lineage>
</organism>
<feature type="domain" description="Putative Flp pilus-assembly TadG-like N-terminal" evidence="2">
    <location>
        <begin position="18"/>
        <end position="63"/>
    </location>
</feature>
<evidence type="ECO:0000313" key="3">
    <source>
        <dbReference type="EMBL" id="KIU27832.1"/>
    </source>
</evidence>
<reference evidence="3 4" key="1">
    <citation type="submission" date="2015-01" db="EMBL/GenBank/DDBJ databases">
        <title>Genome of Sphingomonas taxi strain 30a.</title>
        <authorList>
            <person name="Eevers N."/>
            <person name="Van Hamme J."/>
            <person name="Bottos E."/>
            <person name="Weyens N."/>
            <person name="Vangronsveld J."/>
        </authorList>
    </citation>
    <scope>NUCLEOTIDE SEQUENCE [LARGE SCALE GENOMIC DNA]</scope>
    <source>
        <strain evidence="3 4">30a</strain>
    </source>
</reference>